<evidence type="ECO:0000313" key="18">
    <source>
        <dbReference type="Proteomes" id="UP000549394"/>
    </source>
</evidence>
<evidence type="ECO:0000256" key="8">
    <source>
        <dbReference type="ARBA" id="ARBA00023306"/>
    </source>
</evidence>
<dbReference type="AlphaFoldDB" id="A0A7I8VAP8"/>
<dbReference type="GO" id="GO:0008360">
    <property type="term" value="P:regulation of cell shape"/>
    <property type="evidence" value="ECO:0007669"/>
    <property type="project" value="UniProtKB-KW"/>
</dbReference>
<dbReference type="InterPro" id="IPR050068">
    <property type="entry name" value="MurA_subfamily"/>
</dbReference>
<name>A0A7I8VAP8_9ANNE</name>
<keyword evidence="7" id="KW-0573">Peptidoglycan synthesis</keyword>
<dbReference type="GO" id="GO:0005737">
    <property type="term" value="C:cytoplasm"/>
    <property type="evidence" value="ECO:0007669"/>
    <property type="project" value="UniProtKB-SubCell"/>
</dbReference>
<gene>
    <name evidence="17" type="ORF">DGYR_LOCUS1854</name>
</gene>
<evidence type="ECO:0000256" key="10">
    <source>
        <dbReference type="ARBA" id="ARBA00038367"/>
    </source>
</evidence>
<sequence length="412" mass="44570">MDRIIIKGQSNLNGRISVAKSKSSSLALMAASVLSNEPITLINLPRIHDISVMKGLLESVGVVIEEQGESTTFNASNLVTNEISTDATWASIYLLGPLLARTGIVKIHRPGGGAVANRDVDLTLNNMENMGANVYMENAYVKATATRIVGKNIAQHFPSVAATFNTIITAMIADGRTVLENAAKDPEIVDLVAFLNLMGGVIQGSGMDKIIVDGTSIKQLKGVEYEPIPDYIEATAFIVSGLITQSEITIDEIDPSHLLPITKFLLKIGAKFTIGTDYIRTYRKKIFSGNLETAPYPGFPSNAQPLLLALLTQAQGKSIITENINENRFHVVAEMRRLGADIELEEKRALVNNSKLTGGKVYCENSIDGMALVLASLAVNGETTIENVEILKRGFQDVIDKFQDLGADIRIV</sequence>
<evidence type="ECO:0000256" key="12">
    <source>
        <dbReference type="ARBA" id="ARBA00039754"/>
    </source>
</evidence>
<evidence type="ECO:0000256" key="13">
    <source>
        <dbReference type="ARBA" id="ARBA00042443"/>
    </source>
</evidence>
<keyword evidence="5" id="KW-0808">Transferase</keyword>
<dbReference type="GO" id="GO:0008760">
    <property type="term" value="F:UDP-N-acetylglucosamine 1-carboxyvinyltransferase activity"/>
    <property type="evidence" value="ECO:0007669"/>
    <property type="project" value="UniProtKB-EC"/>
</dbReference>
<evidence type="ECO:0000256" key="9">
    <source>
        <dbReference type="ARBA" id="ARBA00023316"/>
    </source>
</evidence>
<dbReference type="PANTHER" id="PTHR43783">
    <property type="entry name" value="UDP-N-ACETYLGLUCOSAMINE 1-CARBOXYVINYLTRANSFERASE"/>
    <property type="match status" value="1"/>
</dbReference>
<dbReference type="EMBL" id="CAJFCJ010000003">
    <property type="protein sequence ID" value="CAD5112772.1"/>
    <property type="molecule type" value="Genomic_DNA"/>
</dbReference>
<evidence type="ECO:0000256" key="5">
    <source>
        <dbReference type="ARBA" id="ARBA00022679"/>
    </source>
</evidence>
<dbReference type="InterPro" id="IPR013792">
    <property type="entry name" value="RNA3'P_cycl/enolpyr_Trfase_a/b"/>
</dbReference>
<comment type="subcellular location">
    <subcellularLocation>
        <location evidence="1">Cytoplasm</location>
    </subcellularLocation>
</comment>
<comment type="pathway">
    <text evidence="2">Cell wall biogenesis; peptidoglycan biosynthesis.</text>
</comment>
<dbReference type="OrthoDB" id="7788545at2759"/>
<protein>
    <recommendedName>
        <fullName evidence="12">UDP-N-acetylglucosamine 1-carboxyvinyltransferase</fullName>
        <ecNumber evidence="11">2.5.1.7</ecNumber>
    </recommendedName>
    <alternativeName>
        <fullName evidence="13">Enoylpyruvate transferase</fullName>
    </alternativeName>
    <alternativeName>
        <fullName evidence="14">UDP-N-acetylglucosamine enolpyruvyl transferase</fullName>
    </alternativeName>
</protein>
<dbReference type="InterPro" id="IPR001986">
    <property type="entry name" value="Enolpyruvate_Tfrase_dom"/>
</dbReference>
<dbReference type="PANTHER" id="PTHR43783:SF1">
    <property type="entry name" value="UDP-N-ACETYLGLUCOSAMINE 1-CARBOXYVINYLTRANSFERASE"/>
    <property type="match status" value="1"/>
</dbReference>
<keyword evidence="8" id="KW-0131">Cell cycle</keyword>
<evidence type="ECO:0000256" key="2">
    <source>
        <dbReference type="ARBA" id="ARBA00004752"/>
    </source>
</evidence>
<dbReference type="Pfam" id="PF00275">
    <property type="entry name" value="EPSP_synthase"/>
    <property type="match status" value="1"/>
</dbReference>
<keyword evidence="9" id="KW-0961">Cell wall biogenesis/degradation</keyword>
<evidence type="ECO:0000256" key="15">
    <source>
        <dbReference type="ARBA" id="ARBA00047527"/>
    </source>
</evidence>
<comment type="similarity">
    <text evidence="10">Belongs to the EPSP synthase family. MurA subfamily.</text>
</comment>
<evidence type="ECO:0000256" key="3">
    <source>
        <dbReference type="ARBA" id="ARBA00022490"/>
    </source>
</evidence>
<evidence type="ECO:0000259" key="16">
    <source>
        <dbReference type="Pfam" id="PF00275"/>
    </source>
</evidence>
<dbReference type="InterPro" id="IPR036968">
    <property type="entry name" value="Enolpyruvate_Tfrase_sf"/>
</dbReference>
<comment type="caution">
    <text evidence="17">The sequence shown here is derived from an EMBL/GenBank/DDBJ whole genome shotgun (WGS) entry which is preliminary data.</text>
</comment>
<dbReference type="Proteomes" id="UP000549394">
    <property type="component" value="Unassembled WGS sequence"/>
</dbReference>
<dbReference type="EC" id="2.5.1.7" evidence="11"/>
<keyword evidence="4" id="KW-0132">Cell division</keyword>
<evidence type="ECO:0000313" key="17">
    <source>
        <dbReference type="EMBL" id="CAD5112772.1"/>
    </source>
</evidence>
<dbReference type="GO" id="GO:0051301">
    <property type="term" value="P:cell division"/>
    <property type="evidence" value="ECO:0007669"/>
    <property type="project" value="UniProtKB-KW"/>
</dbReference>
<dbReference type="SUPFAM" id="SSF55205">
    <property type="entry name" value="EPT/RTPC-like"/>
    <property type="match status" value="1"/>
</dbReference>
<feature type="domain" description="Enolpyruvate transferase" evidence="16">
    <location>
        <begin position="7"/>
        <end position="401"/>
    </location>
</feature>
<dbReference type="GO" id="GO:0071555">
    <property type="term" value="P:cell wall organization"/>
    <property type="evidence" value="ECO:0007669"/>
    <property type="project" value="UniProtKB-KW"/>
</dbReference>
<evidence type="ECO:0000256" key="7">
    <source>
        <dbReference type="ARBA" id="ARBA00022984"/>
    </source>
</evidence>
<organism evidence="17 18">
    <name type="scientific">Dimorphilus gyrociliatus</name>
    <dbReference type="NCBI Taxonomy" id="2664684"/>
    <lineage>
        <taxon>Eukaryota</taxon>
        <taxon>Metazoa</taxon>
        <taxon>Spiralia</taxon>
        <taxon>Lophotrochozoa</taxon>
        <taxon>Annelida</taxon>
        <taxon>Polychaeta</taxon>
        <taxon>Polychaeta incertae sedis</taxon>
        <taxon>Dinophilidae</taxon>
        <taxon>Dimorphilus</taxon>
    </lineage>
</organism>
<comment type="catalytic activity">
    <reaction evidence="15">
        <text>phosphoenolpyruvate + UDP-N-acetyl-alpha-D-glucosamine = UDP-N-acetyl-3-O-(1-carboxyvinyl)-alpha-D-glucosamine + phosphate</text>
        <dbReference type="Rhea" id="RHEA:18681"/>
        <dbReference type="ChEBI" id="CHEBI:43474"/>
        <dbReference type="ChEBI" id="CHEBI:57705"/>
        <dbReference type="ChEBI" id="CHEBI:58702"/>
        <dbReference type="ChEBI" id="CHEBI:68483"/>
        <dbReference type="EC" id="2.5.1.7"/>
    </reaction>
</comment>
<evidence type="ECO:0000256" key="1">
    <source>
        <dbReference type="ARBA" id="ARBA00004496"/>
    </source>
</evidence>
<keyword evidence="3" id="KW-0963">Cytoplasm</keyword>
<evidence type="ECO:0000256" key="11">
    <source>
        <dbReference type="ARBA" id="ARBA00039108"/>
    </source>
</evidence>
<evidence type="ECO:0000256" key="4">
    <source>
        <dbReference type="ARBA" id="ARBA00022618"/>
    </source>
</evidence>
<dbReference type="NCBIfam" id="NF006873">
    <property type="entry name" value="PRK09369.1"/>
    <property type="match status" value="1"/>
</dbReference>
<keyword evidence="18" id="KW-1185">Reference proteome</keyword>
<evidence type="ECO:0000256" key="6">
    <source>
        <dbReference type="ARBA" id="ARBA00022960"/>
    </source>
</evidence>
<reference evidence="17 18" key="1">
    <citation type="submission" date="2020-08" db="EMBL/GenBank/DDBJ databases">
        <authorList>
            <person name="Hejnol A."/>
        </authorList>
    </citation>
    <scope>NUCLEOTIDE SEQUENCE [LARGE SCALE GENOMIC DNA]</scope>
</reference>
<evidence type="ECO:0000256" key="14">
    <source>
        <dbReference type="ARBA" id="ARBA00042842"/>
    </source>
</evidence>
<keyword evidence="6" id="KW-0133">Cell shape</keyword>
<proteinExistence type="inferred from homology"/>
<dbReference type="Gene3D" id="3.65.10.10">
    <property type="entry name" value="Enolpyruvate transferase domain"/>
    <property type="match status" value="2"/>
</dbReference>
<accession>A0A7I8VAP8</accession>